<dbReference type="FunCoup" id="A0A1X2H1T7">
    <property type="interactions" value="37"/>
</dbReference>
<dbReference type="FunFam" id="1.20.1720.10:FF:000013">
    <property type="entry name" value="Related to multidrug resistance proteins"/>
    <property type="match status" value="1"/>
</dbReference>
<feature type="transmembrane region" description="Helical" evidence="8">
    <location>
        <begin position="122"/>
        <end position="148"/>
    </location>
</feature>
<feature type="transmembrane region" description="Helical" evidence="8">
    <location>
        <begin position="154"/>
        <end position="175"/>
    </location>
</feature>
<dbReference type="EMBL" id="MCGN01000011">
    <property type="protein sequence ID" value="ORY91384.1"/>
    <property type="molecule type" value="Genomic_DNA"/>
</dbReference>
<comment type="subcellular location">
    <subcellularLocation>
        <location evidence="1">Endomembrane system</location>
        <topology evidence="1">Multi-pass membrane protein</topology>
    </subcellularLocation>
</comment>
<feature type="transmembrane region" description="Helical" evidence="8">
    <location>
        <begin position="212"/>
        <end position="230"/>
    </location>
</feature>
<dbReference type="GO" id="GO:0005886">
    <property type="term" value="C:plasma membrane"/>
    <property type="evidence" value="ECO:0007669"/>
    <property type="project" value="TreeGrafter"/>
</dbReference>
<proteinExistence type="inferred from homology"/>
<keyword evidence="6 8" id="KW-0472">Membrane</keyword>
<dbReference type="CDD" id="cd17502">
    <property type="entry name" value="MFS_Azr1_MDR_like"/>
    <property type="match status" value="1"/>
</dbReference>
<feature type="transmembrane region" description="Helical" evidence="8">
    <location>
        <begin position="319"/>
        <end position="340"/>
    </location>
</feature>
<evidence type="ECO:0000259" key="9">
    <source>
        <dbReference type="PROSITE" id="PS50850"/>
    </source>
</evidence>
<feature type="compositionally biased region" description="Low complexity" evidence="7">
    <location>
        <begin position="597"/>
        <end position="618"/>
    </location>
</feature>
<dbReference type="PANTHER" id="PTHR23501">
    <property type="entry name" value="MAJOR FACILITATOR SUPERFAMILY"/>
    <property type="match status" value="1"/>
</dbReference>
<feature type="transmembrane region" description="Helical" evidence="8">
    <location>
        <begin position="251"/>
        <end position="271"/>
    </location>
</feature>
<feature type="domain" description="Major facilitator superfamily (MFS) profile" evidence="9">
    <location>
        <begin position="57"/>
        <end position="543"/>
    </location>
</feature>
<dbReference type="Gene3D" id="1.20.1250.20">
    <property type="entry name" value="MFS general substrate transporter like domains"/>
    <property type="match status" value="1"/>
</dbReference>
<comment type="similarity">
    <text evidence="2">Belongs to the major facilitator superfamily.</text>
</comment>
<evidence type="ECO:0000256" key="5">
    <source>
        <dbReference type="ARBA" id="ARBA00022989"/>
    </source>
</evidence>
<feature type="transmembrane region" description="Helical" evidence="8">
    <location>
        <begin position="277"/>
        <end position="299"/>
    </location>
</feature>
<feature type="transmembrane region" description="Helical" evidence="8">
    <location>
        <begin position="450"/>
        <end position="470"/>
    </location>
</feature>
<feature type="region of interest" description="Disordered" evidence="7">
    <location>
        <begin position="1"/>
        <end position="46"/>
    </location>
</feature>
<dbReference type="PROSITE" id="PS50850">
    <property type="entry name" value="MFS"/>
    <property type="match status" value="1"/>
</dbReference>
<evidence type="ECO:0000256" key="4">
    <source>
        <dbReference type="ARBA" id="ARBA00022692"/>
    </source>
</evidence>
<feature type="compositionally biased region" description="Acidic residues" evidence="7">
    <location>
        <begin position="567"/>
        <end position="580"/>
    </location>
</feature>
<evidence type="ECO:0000256" key="8">
    <source>
        <dbReference type="SAM" id="Phobius"/>
    </source>
</evidence>
<dbReference type="InterPro" id="IPR036259">
    <property type="entry name" value="MFS_trans_sf"/>
</dbReference>
<protein>
    <submittedName>
        <fullName evidence="10">Major facilitator superfamily domain-containing protein</fullName>
    </submittedName>
</protein>
<dbReference type="Gene3D" id="1.20.1720.10">
    <property type="entry name" value="Multidrug resistance protein D"/>
    <property type="match status" value="1"/>
</dbReference>
<feature type="transmembrane region" description="Helical" evidence="8">
    <location>
        <begin position="360"/>
        <end position="378"/>
    </location>
</feature>
<feature type="compositionally biased region" description="Polar residues" evidence="7">
    <location>
        <begin position="1"/>
        <end position="14"/>
    </location>
</feature>
<dbReference type="OrthoDB" id="10021397at2759"/>
<comment type="caution">
    <text evidence="10">The sequence shown here is derived from an EMBL/GenBank/DDBJ whole genome shotgun (WGS) entry which is preliminary data.</text>
</comment>
<keyword evidence="4 8" id="KW-0812">Transmembrane</keyword>
<dbReference type="SUPFAM" id="SSF103473">
    <property type="entry name" value="MFS general substrate transporter"/>
    <property type="match status" value="1"/>
</dbReference>
<evidence type="ECO:0000313" key="10">
    <source>
        <dbReference type="EMBL" id="ORY91384.1"/>
    </source>
</evidence>
<feature type="region of interest" description="Disordered" evidence="7">
    <location>
        <begin position="567"/>
        <end position="618"/>
    </location>
</feature>
<keyword evidence="11" id="KW-1185">Reference proteome</keyword>
<feature type="transmembrane region" description="Helical" evidence="8">
    <location>
        <begin position="410"/>
        <end position="429"/>
    </location>
</feature>
<evidence type="ECO:0000256" key="7">
    <source>
        <dbReference type="SAM" id="MobiDB-lite"/>
    </source>
</evidence>
<dbReference type="GO" id="GO:0012505">
    <property type="term" value="C:endomembrane system"/>
    <property type="evidence" value="ECO:0007669"/>
    <property type="project" value="UniProtKB-SubCell"/>
</dbReference>
<dbReference type="PANTHER" id="PTHR23501:SF102">
    <property type="entry name" value="DRUG TRANSPORTER, PUTATIVE (AFU_ORTHOLOGUE AFUA_3G08530)-RELATED"/>
    <property type="match status" value="1"/>
</dbReference>
<reference evidence="10 11" key="1">
    <citation type="submission" date="2016-07" db="EMBL/GenBank/DDBJ databases">
        <title>Pervasive Adenine N6-methylation of Active Genes in Fungi.</title>
        <authorList>
            <consortium name="DOE Joint Genome Institute"/>
            <person name="Mondo S.J."/>
            <person name="Dannebaum R.O."/>
            <person name="Kuo R.C."/>
            <person name="Labutti K."/>
            <person name="Haridas S."/>
            <person name="Kuo A."/>
            <person name="Salamov A."/>
            <person name="Ahrendt S.R."/>
            <person name="Lipzen A."/>
            <person name="Sullivan W."/>
            <person name="Andreopoulos W.B."/>
            <person name="Clum A."/>
            <person name="Lindquist E."/>
            <person name="Daum C."/>
            <person name="Ramamoorthy G.K."/>
            <person name="Gryganskyi A."/>
            <person name="Culley D."/>
            <person name="Magnuson J.K."/>
            <person name="James T.Y."/>
            <person name="O'Malley M.A."/>
            <person name="Stajich J.E."/>
            <person name="Spatafora J.W."/>
            <person name="Visel A."/>
            <person name="Grigoriev I.V."/>
        </authorList>
    </citation>
    <scope>NUCLEOTIDE SEQUENCE [LARGE SCALE GENOMIC DNA]</scope>
    <source>
        <strain evidence="10 11">NRRL 2496</strain>
    </source>
</reference>
<evidence type="ECO:0000256" key="1">
    <source>
        <dbReference type="ARBA" id="ARBA00004127"/>
    </source>
</evidence>
<accession>A0A1X2H1T7</accession>
<feature type="transmembrane region" description="Helical" evidence="8">
    <location>
        <begin position="182"/>
        <end position="206"/>
    </location>
</feature>
<sequence length="618" mass="66459">MPSTPSLSKASSTHAGGVFSEDVEKQESLHEQPSAAVEPNASEQEQPPHHKWARALTFVSLQLSLFLAALDNTIMATALPTIGSEFQSMGIASWAVNSYILTLDAFQPLFPKFSDIFGRRNVLIVGIVIFLIGSILCAVSKTMIMLIVCRAIQGIGGAGIFSMVFVIISDLVPLAKRGIYQALLNAVFALASVFGPLIGGCFTEYVTWRWNFYINLPIGGIALVVLVFFMKLPNDKQHRGSLADKLRRIDYLGNICVLGAAVLLLVALNLGGQAYPWSSAAVIAPLVFSGVLACCLVLVETKVAKEPLFPPRLFRIRTVVSVLVASVFFGMTFNATVFYLPYYFQIVRGDTPMWSGIRLIPMQLVISAMSTIAGVVITKTGVYRPFVILGVAGLTLGVGLYSLFDMTTSWSMVYGLTVLAGAGIGSYFSSNLITIQSGVEPRDIAVSVGANNFAELLGGAIGVAIASAVVNSNLKSQVQLVVPEEYAEAISESPEYIRDGLPSQYLQPVLDIYLYSLRWVWYILIIMAGLGFIATLFIQHKSLKKRSRPPSIVSYHSVVASSLCVDEEGEKDDAQGENEACEERPGGAERVSTAKGASSDTTTRAPTTTAASSISTAV</sequence>
<gene>
    <name evidence="10" type="ORF">BCR43DRAFT_498998</name>
</gene>
<dbReference type="InterPro" id="IPR011701">
    <property type="entry name" value="MFS"/>
</dbReference>
<dbReference type="STRING" id="13706.A0A1X2H1T7"/>
<evidence type="ECO:0000256" key="2">
    <source>
        <dbReference type="ARBA" id="ARBA00008335"/>
    </source>
</evidence>
<dbReference type="AlphaFoldDB" id="A0A1X2H1T7"/>
<dbReference type="GO" id="GO:0022857">
    <property type="term" value="F:transmembrane transporter activity"/>
    <property type="evidence" value="ECO:0007669"/>
    <property type="project" value="InterPro"/>
</dbReference>
<dbReference type="InterPro" id="IPR020846">
    <property type="entry name" value="MFS_dom"/>
</dbReference>
<feature type="transmembrane region" description="Helical" evidence="8">
    <location>
        <begin position="385"/>
        <end position="404"/>
    </location>
</feature>
<keyword evidence="3" id="KW-0813">Transport</keyword>
<feature type="transmembrane region" description="Helical" evidence="8">
    <location>
        <begin position="519"/>
        <end position="538"/>
    </location>
</feature>
<dbReference type="Proteomes" id="UP000242180">
    <property type="component" value="Unassembled WGS sequence"/>
</dbReference>
<keyword evidence="5 8" id="KW-1133">Transmembrane helix</keyword>
<organism evidence="10 11">
    <name type="scientific">Syncephalastrum racemosum</name>
    <name type="common">Filamentous fungus</name>
    <dbReference type="NCBI Taxonomy" id="13706"/>
    <lineage>
        <taxon>Eukaryota</taxon>
        <taxon>Fungi</taxon>
        <taxon>Fungi incertae sedis</taxon>
        <taxon>Mucoromycota</taxon>
        <taxon>Mucoromycotina</taxon>
        <taxon>Mucoromycetes</taxon>
        <taxon>Mucorales</taxon>
        <taxon>Syncephalastraceae</taxon>
        <taxon>Syncephalastrum</taxon>
    </lineage>
</organism>
<evidence type="ECO:0000256" key="6">
    <source>
        <dbReference type="ARBA" id="ARBA00023136"/>
    </source>
</evidence>
<dbReference type="InParanoid" id="A0A1X2H1T7"/>
<name>A0A1X2H1T7_SYNRA</name>
<evidence type="ECO:0000256" key="3">
    <source>
        <dbReference type="ARBA" id="ARBA00022448"/>
    </source>
</evidence>
<dbReference type="PRINTS" id="PR01036">
    <property type="entry name" value="TCRTETB"/>
</dbReference>
<dbReference type="Pfam" id="PF07690">
    <property type="entry name" value="MFS_1"/>
    <property type="match status" value="1"/>
</dbReference>
<evidence type="ECO:0000313" key="11">
    <source>
        <dbReference type="Proteomes" id="UP000242180"/>
    </source>
</evidence>